<dbReference type="InterPro" id="IPR008160">
    <property type="entry name" value="Collagen"/>
</dbReference>
<dbReference type="InterPro" id="IPR002486">
    <property type="entry name" value="Col_cuticle_N"/>
</dbReference>
<sequence length="364" mass="39119">MDSGKVFISSSIFLIITWCFGVWICIILLVNDIKKFYDGSINEIKEFKTLSNGVWRGIMDIQMKIDNNKKLLREKRQYNDNSYNLIQGSWTTYSRIPCPPGPRGPPGSNGLDGIPGEDGKDGINGISGDLLNDYLNPKSCQSCPPGRPGPRGLNGSPGLKGPDGNQGEIGRAGKPGRPGIRGLKGNHGVKGMSGKNGSPGRPGKPGIRLMFSPGLPGKPGPPGRQGKPGNPGKKAPPGIPGPRGPPGCQGVPGEDGLDGNPGKQGLQGIPGPDAAYCPCPPRILSSLVPAKVPLNNIRKNQEGTKKHPLIILPPLEQLPKLNINYGSMNGKYETNNWSRRRDLTLKRLRPPIRLRYGQNKYFNV</sequence>
<evidence type="ECO:0000313" key="5">
    <source>
        <dbReference type="Proteomes" id="UP000038045"/>
    </source>
</evidence>
<reference evidence="6" key="1">
    <citation type="submission" date="2017-02" db="UniProtKB">
        <authorList>
            <consortium name="WormBaseParasite"/>
        </authorList>
    </citation>
    <scope>IDENTIFICATION</scope>
</reference>
<name>A0A0N4ZMI1_PARTI</name>
<protein>
    <submittedName>
        <fullName evidence="6">Col_cuticle_N domain-containing protein</fullName>
    </submittedName>
</protein>
<keyword evidence="3" id="KW-0472">Membrane</keyword>
<evidence type="ECO:0000313" key="6">
    <source>
        <dbReference type="WBParaSite" id="PTRK_0000974900.1"/>
    </source>
</evidence>
<accession>A0A0N4ZMI1</accession>
<dbReference type="STRING" id="131310.A0A0N4ZMI1"/>
<feature type="compositionally biased region" description="Low complexity" evidence="2">
    <location>
        <begin position="150"/>
        <end position="159"/>
    </location>
</feature>
<feature type="domain" description="Nematode cuticle collagen N-terminal" evidence="4">
    <location>
        <begin position="17"/>
        <end position="56"/>
    </location>
</feature>
<dbReference type="Pfam" id="PF01484">
    <property type="entry name" value="Col_cuticle_N"/>
    <property type="match status" value="1"/>
</dbReference>
<dbReference type="Proteomes" id="UP000038045">
    <property type="component" value="Unplaced"/>
</dbReference>
<dbReference type="PANTHER" id="PTHR24637:SF236">
    <property type="entry name" value="NEMATODE CUTICLE COLLAGEN N-TERMINAL DOMAIN-CONTAINING PROTEIN"/>
    <property type="match status" value="1"/>
</dbReference>
<organism evidence="5 6">
    <name type="scientific">Parastrongyloides trichosuri</name>
    <name type="common">Possum-specific nematode worm</name>
    <dbReference type="NCBI Taxonomy" id="131310"/>
    <lineage>
        <taxon>Eukaryota</taxon>
        <taxon>Metazoa</taxon>
        <taxon>Ecdysozoa</taxon>
        <taxon>Nematoda</taxon>
        <taxon>Chromadorea</taxon>
        <taxon>Rhabditida</taxon>
        <taxon>Tylenchina</taxon>
        <taxon>Panagrolaimomorpha</taxon>
        <taxon>Strongyloidoidea</taxon>
        <taxon>Strongyloididae</taxon>
        <taxon>Parastrongyloides</taxon>
    </lineage>
</organism>
<evidence type="ECO:0000256" key="1">
    <source>
        <dbReference type="ARBA" id="ARBA00022737"/>
    </source>
</evidence>
<evidence type="ECO:0000256" key="3">
    <source>
        <dbReference type="SAM" id="Phobius"/>
    </source>
</evidence>
<dbReference type="GO" id="GO:0042302">
    <property type="term" value="F:structural constituent of cuticle"/>
    <property type="evidence" value="ECO:0007669"/>
    <property type="project" value="InterPro"/>
</dbReference>
<keyword evidence="3" id="KW-0812">Transmembrane</keyword>
<dbReference type="PANTHER" id="PTHR24637">
    <property type="entry name" value="COLLAGEN"/>
    <property type="match status" value="1"/>
</dbReference>
<feature type="compositionally biased region" description="Low complexity" evidence="2">
    <location>
        <begin position="224"/>
        <end position="236"/>
    </location>
</feature>
<keyword evidence="3" id="KW-1133">Transmembrane helix</keyword>
<keyword evidence="1" id="KW-0677">Repeat</keyword>
<evidence type="ECO:0000256" key="2">
    <source>
        <dbReference type="SAM" id="MobiDB-lite"/>
    </source>
</evidence>
<dbReference type="WBParaSite" id="PTRK_0000974900.1">
    <property type="protein sequence ID" value="PTRK_0000974900.1"/>
    <property type="gene ID" value="PTRK_0000974900"/>
</dbReference>
<evidence type="ECO:0000259" key="4">
    <source>
        <dbReference type="Pfam" id="PF01484"/>
    </source>
</evidence>
<dbReference type="Gene3D" id="1.20.5.320">
    <property type="entry name" value="6-Phosphogluconate Dehydrogenase, domain 3"/>
    <property type="match status" value="1"/>
</dbReference>
<dbReference type="AlphaFoldDB" id="A0A0N4ZMI1"/>
<dbReference type="Pfam" id="PF01391">
    <property type="entry name" value="Collagen"/>
    <property type="match status" value="2"/>
</dbReference>
<proteinExistence type="predicted"/>
<feature type="transmembrane region" description="Helical" evidence="3">
    <location>
        <begin position="6"/>
        <end position="30"/>
    </location>
</feature>
<feature type="region of interest" description="Disordered" evidence="2">
    <location>
        <begin position="96"/>
        <end position="273"/>
    </location>
</feature>
<keyword evidence="5" id="KW-1185">Reference proteome</keyword>